<dbReference type="PANTHER" id="PTHR33098:SF112">
    <property type="entry name" value="COTTON FIBER PROTEIN"/>
    <property type="match status" value="1"/>
</dbReference>
<dbReference type="PANTHER" id="PTHR33098">
    <property type="entry name" value="COTTON FIBER (DUF761)"/>
    <property type="match status" value="1"/>
</dbReference>
<dbReference type="EMBL" id="PNBA02000020">
    <property type="protein sequence ID" value="KAG6388472.1"/>
    <property type="molecule type" value="Genomic_DNA"/>
</dbReference>
<dbReference type="AlphaFoldDB" id="A0A8X8Z2D5"/>
<dbReference type="Proteomes" id="UP000298416">
    <property type="component" value="Unassembled WGS sequence"/>
</dbReference>
<sequence>MGVERWSLVNRLKRAVKKITFLLDFNINRWKLASLVGASSSKRRPSLSFNDRPGIRACLDESDSSRSLQQTVSYQSSDDDVDTKADAFIANFYKQLQFERQISLKLRYCRADSINSP</sequence>
<dbReference type="Pfam" id="PF05553">
    <property type="entry name" value="DUF761"/>
    <property type="match status" value="1"/>
</dbReference>
<proteinExistence type="predicted"/>
<reference evidence="1" key="1">
    <citation type="submission" date="2018-01" db="EMBL/GenBank/DDBJ databases">
        <authorList>
            <person name="Mao J.F."/>
        </authorList>
    </citation>
    <scope>NUCLEOTIDE SEQUENCE</scope>
    <source>
        <strain evidence="1">Huo1</strain>
        <tissue evidence="1">Leaf</tissue>
    </source>
</reference>
<evidence type="ECO:0000313" key="1">
    <source>
        <dbReference type="EMBL" id="KAG6388472.1"/>
    </source>
</evidence>
<accession>A0A8X8Z2D5</accession>
<keyword evidence="2" id="KW-1185">Reference proteome</keyword>
<evidence type="ECO:0008006" key="3">
    <source>
        <dbReference type="Google" id="ProtNLM"/>
    </source>
</evidence>
<gene>
    <name evidence="1" type="ORF">SASPL_149899</name>
</gene>
<comment type="caution">
    <text evidence="1">The sequence shown here is derived from an EMBL/GenBank/DDBJ whole genome shotgun (WGS) entry which is preliminary data.</text>
</comment>
<reference evidence="1" key="2">
    <citation type="submission" date="2020-08" db="EMBL/GenBank/DDBJ databases">
        <title>Plant Genome Project.</title>
        <authorList>
            <person name="Zhang R.-G."/>
        </authorList>
    </citation>
    <scope>NUCLEOTIDE SEQUENCE</scope>
    <source>
        <strain evidence="1">Huo1</strain>
        <tissue evidence="1">Leaf</tissue>
    </source>
</reference>
<name>A0A8X8Z2D5_SALSN</name>
<dbReference type="InterPro" id="IPR008480">
    <property type="entry name" value="DUF761_pln"/>
</dbReference>
<dbReference type="OrthoDB" id="1682876at2759"/>
<protein>
    <recommendedName>
        <fullName evidence="3">Cotton fiber protein</fullName>
    </recommendedName>
</protein>
<organism evidence="1">
    <name type="scientific">Salvia splendens</name>
    <name type="common">Scarlet sage</name>
    <dbReference type="NCBI Taxonomy" id="180675"/>
    <lineage>
        <taxon>Eukaryota</taxon>
        <taxon>Viridiplantae</taxon>
        <taxon>Streptophyta</taxon>
        <taxon>Embryophyta</taxon>
        <taxon>Tracheophyta</taxon>
        <taxon>Spermatophyta</taxon>
        <taxon>Magnoliopsida</taxon>
        <taxon>eudicotyledons</taxon>
        <taxon>Gunneridae</taxon>
        <taxon>Pentapetalae</taxon>
        <taxon>asterids</taxon>
        <taxon>lamiids</taxon>
        <taxon>Lamiales</taxon>
        <taxon>Lamiaceae</taxon>
        <taxon>Nepetoideae</taxon>
        <taxon>Mentheae</taxon>
        <taxon>Salviinae</taxon>
        <taxon>Salvia</taxon>
        <taxon>Salvia subgen. Calosphace</taxon>
        <taxon>core Calosphace</taxon>
    </lineage>
</organism>
<evidence type="ECO:0000313" key="2">
    <source>
        <dbReference type="Proteomes" id="UP000298416"/>
    </source>
</evidence>